<evidence type="ECO:0000256" key="1">
    <source>
        <dbReference type="ARBA" id="ARBA00004236"/>
    </source>
</evidence>
<accession>A0ABD2QHY0</accession>
<dbReference type="InterPro" id="IPR036034">
    <property type="entry name" value="PDZ_sf"/>
</dbReference>
<dbReference type="InterPro" id="IPR051067">
    <property type="entry name" value="NHER"/>
</dbReference>
<dbReference type="Pfam" id="PF17820">
    <property type="entry name" value="PDZ_6"/>
    <property type="match status" value="1"/>
</dbReference>
<dbReference type="Gene3D" id="2.30.42.10">
    <property type="match status" value="1"/>
</dbReference>
<evidence type="ECO:0000256" key="4">
    <source>
        <dbReference type="SAM" id="MobiDB-lite"/>
    </source>
</evidence>
<gene>
    <name evidence="6" type="ORF">Ciccas_003326</name>
</gene>
<evidence type="ECO:0000256" key="3">
    <source>
        <dbReference type="ARBA" id="ARBA00022737"/>
    </source>
</evidence>
<protein>
    <recommendedName>
        <fullName evidence="5">PDZ domain-containing protein</fullName>
    </recommendedName>
</protein>
<organism evidence="6 7">
    <name type="scientific">Cichlidogyrus casuarinus</name>
    <dbReference type="NCBI Taxonomy" id="1844966"/>
    <lineage>
        <taxon>Eukaryota</taxon>
        <taxon>Metazoa</taxon>
        <taxon>Spiralia</taxon>
        <taxon>Lophotrochozoa</taxon>
        <taxon>Platyhelminthes</taxon>
        <taxon>Monogenea</taxon>
        <taxon>Monopisthocotylea</taxon>
        <taxon>Dactylogyridea</taxon>
        <taxon>Ancyrocephalidae</taxon>
        <taxon>Cichlidogyrus</taxon>
    </lineage>
</organism>
<feature type="region of interest" description="Disordered" evidence="4">
    <location>
        <begin position="109"/>
        <end position="136"/>
    </location>
</feature>
<dbReference type="EMBL" id="JBJKFK010000299">
    <property type="protein sequence ID" value="KAL3318006.1"/>
    <property type="molecule type" value="Genomic_DNA"/>
</dbReference>
<dbReference type="SUPFAM" id="SSF50156">
    <property type="entry name" value="PDZ domain-like"/>
    <property type="match status" value="1"/>
</dbReference>
<comment type="subcellular location">
    <subcellularLocation>
        <location evidence="1">Cell membrane</location>
    </subcellularLocation>
</comment>
<evidence type="ECO:0000313" key="7">
    <source>
        <dbReference type="Proteomes" id="UP001626550"/>
    </source>
</evidence>
<dbReference type="AlphaFoldDB" id="A0ABD2QHY0"/>
<comment type="caution">
    <text evidence="6">The sequence shown here is derived from an EMBL/GenBank/DDBJ whole genome shotgun (WGS) entry which is preliminary data.</text>
</comment>
<keyword evidence="2" id="KW-0472">Membrane</keyword>
<dbReference type="PROSITE" id="PS50106">
    <property type="entry name" value="PDZ"/>
    <property type="match status" value="1"/>
</dbReference>
<keyword evidence="2" id="KW-1003">Cell membrane</keyword>
<evidence type="ECO:0000313" key="6">
    <source>
        <dbReference type="EMBL" id="KAL3318006.1"/>
    </source>
</evidence>
<proteinExistence type="predicted"/>
<feature type="compositionally biased region" description="Basic and acidic residues" evidence="4">
    <location>
        <begin position="195"/>
        <end position="209"/>
    </location>
</feature>
<reference evidence="6 7" key="1">
    <citation type="submission" date="2024-11" db="EMBL/GenBank/DDBJ databases">
        <title>Adaptive evolution of stress response genes in parasites aligns with host niche diversity.</title>
        <authorList>
            <person name="Hahn C."/>
            <person name="Resl P."/>
        </authorList>
    </citation>
    <scope>NUCLEOTIDE SEQUENCE [LARGE SCALE GENOMIC DNA]</scope>
    <source>
        <strain evidence="6">EGGRZ-B1_66</strain>
        <tissue evidence="6">Body</tissue>
    </source>
</reference>
<dbReference type="PANTHER" id="PTHR14191">
    <property type="entry name" value="PDZ DOMAIN CONTAINING PROTEIN"/>
    <property type="match status" value="1"/>
</dbReference>
<feature type="domain" description="PDZ" evidence="5">
    <location>
        <begin position="12"/>
        <end position="102"/>
    </location>
</feature>
<keyword evidence="7" id="KW-1185">Reference proteome</keyword>
<evidence type="ECO:0000259" key="5">
    <source>
        <dbReference type="PROSITE" id="PS50106"/>
    </source>
</evidence>
<name>A0ABD2QHY0_9PLAT</name>
<dbReference type="PANTHER" id="PTHR14191:SF27">
    <property type="entry name" value="MICROTUBULE ASSOCIATED SERINE_THREONINE KINASE FAMILY MEMBER 4"/>
    <property type="match status" value="1"/>
</dbReference>
<feature type="region of interest" description="Disordered" evidence="4">
    <location>
        <begin position="181"/>
        <end position="209"/>
    </location>
</feature>
<dbReference type="Proteomes" id="UP001626550">
    <property type="component" value="Unassembled WGS sequence"/>
</dbReference>
<keyword evidence="3" id="KW-0677">Repeat</keyword>
<dbReference type="SMART" id="SM00228">
    <property type="entry name" value="PDZ"/>
    <property type="match status" value="1"/>
</dbReference>
<dbReference type="InterPro" id="IPR001478">
    <property type="entry name" value="PDZ"/>
</dbReference>
<sequence length="209" mass="22995">MSTFEGNDKLRSLIVEKTNQQGFGFNPMAIRVYSGTSTSWYILYHIANRVDSEGAAYKAGLREGDIISEVNGQSVYGLSQPEVVRLMTQGGNVLKMRAVPMNETSIRPTTKRMKPSMTPRNLLPGPTGLVHSSSFSTRPSDCEVFESASLDVILKQKPFTGQLSTNGDQSTRSPLALHQVTVKGDSKSSILSSNYHRDKTHDKDKKLPS</sequence>
<evidence type="ECO:0000256" key="2">
    <source>
        <dbReference type="ARBA" id="ARBA00022475"/>
    </source>
</evidence>
<dbReference type="InterPro" id="IPR041489">
    <property type="entry name" value="PDZ_6"/>
</dbReference>